<feature type="non-terminal residue" evidence="2">
    <location>
        <position position="1"/>
    </location>
</feature>
<evidence type="ECO:0008006" key="4">
    <source>
        <dbReference type="Google" id="ProtNLM"/>
    </source>
</evidence>
<feature type="non-terminal residue" evidence="2">
    <location>
        <position position="96"/>
    </location>
</feature>
<keyword evidence="3" id="KW-1185">Reference proteome</keyword>
<feature type="chain" id="PRO_5039168956" description="Filamentous hemagglutinin" evidence="1">
    <location>
        <begin position="22"/>
        <end position="96"/>
    </location>
</feature>
<accession>A0A934R0M1</accession>
<dbReference type="AlphaFoldDB" id="A0A934R0M1"/>
<name>A0A934R0M1_9PSEU</name>
<evidence type="ECO:0000313" key="3">
    <source>
        <dbReference type="Proteomes" id="UP000635245"/>
    </source>
</evidence>
<evidence type="ECO:0000256" key="1">
    <source>
        <dbReference type="SAM" id="SignalP"/>
    </source>
</evidence>
<sequence>IATTLVGAASLVIAGGGAALAGASANPATGPATAVDLGDPLGLGYGHAQLVNDRGLVAGSTQSQGYSALGWVWQNGSVTQIPGSAQPKAMNNAGVV</sequence>
<protein>
    <recommendedName>
        <fullName evidence="4">Filamentous hemagglutinin</fullName>
    </recommendedName>
</protein>
<comment type="caution">
    <text evidence="2">The sequence shown here is derived from an EMBL/GenBank/DDBJ whole genome shotgun (WGS) entry which is preliminary data.</text>
</comment>
<reference evidence="2" key="1">
    <citation type="submission" date="2020-12" db="EMBL/GenBank/DDBJ databases">
        <title>Prauserella sp. ASG 168, a novel actinomycete isolated from cave rock.</title>
        <authorList>
            <person name="Suriyachadkun C."/>
        </authorList>
    </citation>
    <scope>NUCLEOTIDE SEQUENCE</scope>
    <source>
        <strain evidence="2">ASG 168</strain>
    </source>
</reference>
<dbReference type="EMBL" id="JAENJH010000072">
    <property type="protein sequence ID" value="MBK1789512.1"/>
    <property type="molecule type" value="Genomic_DNA"/>
</dbReference>
<dbReference type="Proteomes" id="UP000635245">
    <property type="component" value="Unassembled WGS sequence"/>
</dbReference>
<feature type="signal peptide" evidence="1">
    <location>
        <begin position="1"/>
        <end position="21"/>
    </location>
</feature>
<keyword evidence="1" id="KW-0732">Signal</keyword>
<evidence type="ECO:0000313" key="2">
    <source>
        <dbReference type="EMBL" id="MBK1789512.1"/>
    </source>
</evidence>
<proteinExistence type="predicted"/>
<organism evidence="2 3">
    <name type="scientific">Prauserella cavernicola</name>
    <dbReference type="NCBI Taxonomy" id="2800127"/>
    <lineage>
        <taxon>Bacteria</taxon>
        <taxon>Bacillati</taxon>
        <taxon>Actinomycetota</taxon>
        <taxon>Actinomycetes</taxon>
        <taxon>Pseudonocardiales</taxon>
        <taxon>Pseudonocardiaceae</taxon>
        <taxon>Prauserella</taxon>
    </lineage>
</organism>
<gene>
    <name evidence="2" type="ORF">JHE00_34755</name>
</gene>